<feature type="active site" evidence="2 3">
    <location>
        <position position="328"/>
    </location>
</feature>
<evidence type="ECO:0000256" key="2">
    <source>
        <dbReference type="HAMAP-Rule" id="MF_00296"/>
    </source>
</evidence>
<dbReference type="SUPFAM" id="SSF53474">
    <property type="entry name" value="alpha/beta-Hydrolases"/>
    <property type="match status" value="1"/>
</dbReference>
<feature type="binding site" evidence="2">
    <location>
        <position position="235"/>
    </location>
    <ligand>
        <name>substrate</name>
    </ligand>
</feature>
<comment type="similarity">
    <text evidence="2">Belongs to the AB hydrolase superfamily. MetX family.</text>
</comment>
<evidence type="ECO:0000313" key="6">
    <source>
        <dbReference type="Proteomes" id="UP000578252"/>
    </source>
</evidence>
<dbReference type="GO" id="GO:0009086">
    <property type="term" value="P:methionine biosynthetic process"/>
    <property type="evidence" value="ECO:0007669"/>
    <property type="project" value="UniProtKB-UniRule"/>
</dbReference>
<dbReference type="UniPathway" id="UPA00051">
    <property type="reaction ID" value="UER00074"/>
</dbReference>
<dbReference type="NCBIfam" id="TIGR01392">
    <property type="entry name" value="homoserO_Ac_trn"/>
    <property type="match status" value="1"/>
</dbReference>
<sequence>MRELPEILPVTGAWQPTAPVGNRQFAHFGALELEGGGRLPTFRMAYETFGELNAARSNAILIDHALTGDSHVSGSAGPGHSSAGWWREVVGPGRAVDTDRWFVVCPNVLGGCQGSTGPATLAPNGRAWGSSFPLVTIRDQVAAEKLLMDTLGITRWHAVIGCSLGGQRTLEWAVSYPEAMSKVVAVATGASTTAEQAAWCHAQMHVLELDPNFCGGDYYDNLPGHGPFRGLALAREIAHTTYRSPRELQERFGRDPGYQEDPLSGGRLAVQSYLDHHGIKLAKRFDAGSYQVLTRAMLTHDVGRGRGGLVVALSQVTAEVLALGVDTDRLFYPAQTHQIAELTPHSHAVIVHSDSGHDGFLIESEPVGTAIADFLA</sequence>
<evidence type="ECO:0000313" key="5">
    <source>
        <dbReference type="EMBL" id="NMW65184.1"/>
    </source>
</evidence>
<organism evidence="5 6">
    <name type="scientific">Mobiluncus mulieris</name>
    <dbReference type="NCBI Taxonomy" id="2052"/>
    <lineage>
        <taxon>Bacteria</taxon>
        <taxon>Bacillati</taxon>
        <taxon>Actinomycetota</taxon>
        <taxon>Actinomycetes</taxon>
        <taxon>Actinomycetales</taxon>
        <taxon>Actinomycetaceae</taxon>
        <taxon>Mobiluncus</taxon>
    </lineage>
</organism>
<evidence type="ECO:0000256" key="1">
    <source>
        <dbReference type="ARBA" id="ARBA00022679"/>
    </source>
</evidence>
<comment type="subunit">
    <text evidence="2">Homodimer.</text>
</comment>
<dbReference type="InterPro" id="IPR008220">
    <property type="entry name" value="HAT_MetX-like"/>
</dbReference>
<reference evidence="5 6" key="1">
    <citation type="submission" date="2020-04" db="EMBL/GenBank/DDBJ databases">
        <title>Antimicrobial susceptibility and clonality of vaginal-derived multi-drug resistant Mobiluncus isolates in China.</title>
        <authorList>
            <person name="Zhang X."/>
        </authorList>
    </citation>
    <scope>NUCLEOTIDE SEQUENCE [LARGE SCALE GENOMIC DNA]</scope>
    <source>
        <strain evidence="5 6">13</strain>
    </source>
</reference>
<dbReference type="GO" id="GO:0005737">
    <property type="term" value="C:cytoplasm"/>
    <property type="evidence" value="ECO:0007669"/>
    <property type="project" value="UniProtKB-SubCell"/>
</dbReference>
<accession>A0A7Y0U1J0</accession>
<proteinExistence type="inferred from homology"/>
<feature type="active site" evidence="2 3">
    <location>
        <position position="357"/>
    </location>
</feature>
<dbReference type="PANTHER" id="PTHR32268">
    <property type="entry name" value="HOMOSERINE O-ACETYLTRANSFERASE"/>
    <property type="match status" value="1"/>
</dbReference>
<dbReference type="Pfam" id="PF00561">
    <property type="entry name" value="Abhydrolase_1"/>
    <property type="match status" value="1"/>
</dbReference>
<name>A0A7Y0U1J0_9ACTO</name>
<dbReference type="EMBL" id="JABCUR010000004">
    <property type="protein sequence ID" value="NMW65184.1"/>
    <property type="molecule type" value="Genomic_DNA"/>
</dbReference>
<dbReference type="RefSeq" id="WP_169771965.1">
    <property type="nucleotide sequence ID" value="NZ_JABCUR010000004.1"/>
</dbReference>
<feature type="binding site" evidence="2">
    <location>
        <position position="358"/>
    </location>
    <ligand>
        <name>substrate</name>
    </ligand>
</feature>
<protein>
    <recommendedName>
        <fullName evidence="2">Homoserine O-acetyltransferase</fullName>
        <shortName evidence="2">HAT</shortName>
        <ecNumber evidence="2">2.3.1.31</ecNumber>
    </recommendedName>
    <alternativeName>
        <fullName evidence="2">Homoserine transacetylase</fullName>
        <shortName evidence="2">HTA</shortName>
    </alternativeName>
</protein>
<evidence type="ECO:0000259" key="4">
    <source>
        <dbReference type="Pfam" id="PF00561"/>
    </source>
</evidence>
<dbReference type="GO" id="GO:0004414">
    <property type="term" value="F:homoserine O-acetyltransferase activity"/>
    <property type="evidence" value="ECO:0007669"/>
    <property type="project" value="UniProtKB-UniRule"/>
</dbReference>
<comment type="caution">
    <text evidence="2">Lacks conserved residue(s) required for the propagation of feature annotation.</text>
</comment>
<dbReference type="EC" id="2.3.1.31" evidence="2"/>
<dbReference type="InterPro" id="IPR000073">
    <property type="entry name" value="AB_hydrolase_1"/>
</dbReference>
<dbReference type="InterPro" id="IPR029058">
    <property type="entry name" value="AB_hydrolase_fold"/>
</dbReference>
<evidence type="ECO:0000256" key="3">
    <source>
        <dbReference type="PIRSR" id="PIRSR000443-1"/>
    </source>
</evidence>
<keyword evidence="2" id="KW-0028">Amino-acid biosynthesis</keyword>
<comment type="subcellular location">
    <subcellularLocation>
        <location evidence="2">Cytoplasm</location>
    </subcellularLocation>
</comment>
<comment type="pathway">
    <text evidence="2">Amino-acid biosynthesis; L-methionine biosynthesis via de novo pathway; O-acetyl-L-homoserine from L-homoserine: step 1/1.</text>
</comment>
<feature type="domain" description="AB hydrolase-1" evidence="4">
    <location>
        <begin position="59"/>
        <end position="361"/>
    </location>
</feature>
<dbReference type="NCBIfam" id="NF001209">
    <property type="entry name" value="PRK00175.1"/>
    <property type="match status" value="1"/>
</dbReference>
<dbReference type="Gene3D" id="3.40.50.1820">
    <property type="entry name" value="alpha/beta hydrolase"/>
    <property type="match status" value="1"/>
</dbReference>
<keyword evidence="1 2" id="KW-0808">Transferase</keyword>
<keyword evidence="2" id="KW-0486">Methionine biosynthesis</keyword>
<feature type="active site" description="Nucleophile" evidence="2 3">
    <location>
        <position position="163"/>
    </location>
</feature>
<dbReference type="HAMAP" id="MF_00296">
    <property type="entry name" value="MetX_acyltransf"/>
    <property type="match status" value="1"/>
</dbReference>
<dbReference type="PANTHER" id="PTHR32268:SF11">
    <property type="entry name" value="HOMOSERINE O-ACETYLTRANSFERASE"/>
    <property type="match status" value="1"/>
</dbReference>
<dbReference type="AlphaFoldDB" id="A0A7Y0U1J0"/>
<gene>
    <name evidence="2" type="primary">metXA</name>
    <name evidence="5" type="ORF">HHJ78_06485</name>
</gene>
<dbReference type="GO" id="GO:0009092">
    <property type="term" value="P:homoserine metabolic process"/>
    <property type="evidence" value="ECO:0007669"/>
    <property type="project" value="TreeGrafter"/>
</dbReference>
<dbReference type="Proteomes" id="UP000578252">
    <property type="component" value="Unassembled WGS sequence"/>
</dbReference>
<comment type="catalytic activity">
    <reaction evidence="2">
        <text>L-homoserine + acetyl-CoA = O-acetyl-L-homoserine + CoA</text>
        <dbReference type="Rhea" id="RHEA:13701"/>
        <dbReference type="ChEBI" id="CHEBI:57287"/>
        <dbReference type="ChEBI" id="CHEBI:57288"/>
        <dbReference type="ChEBI" id="CHEBI:57476"/>
        <dbReference type="ChEBI" id="CHEBI:57716"/>
        <dbReference type="EC" id="2.3.1.31"/>
    </reaction>
</comment>
<keyword evidence="2 5" id="KW-0012">Acyltransferase</keyword>
<comment type="function">
    <text evidence="2">Transfers an acetyl group from acetyl-CoA to L-homoserine, forming acetyl-L-homoserine.</text>
</comment>
<dbReference type="PIRSF" id="PIRSF000443">
    <property type="entry name" value="Homoser_Ac_trans"/>
    <property type="match status" value="1"/>
</dbReference>
<keyword evidence="2" id="KW-0963">Cytoplasm</keyword>
<comment type="caution">
    <text evidence="5">The sequence shown here is derived from an EMBL/GenBank/DDBJ whole genome shotgun (WGS) entry which is preliminary data.</text>
</comment>